<name>A0ABQ6IPA5_9MICO</name>
<dbReference type="InterPro" id="IPR006312">
    <property type="entry name" value="TatA/E"/>
</dbReference>
<evidence type="ECO:0000256" key="8">
    <source>
        <dbReference type="ARBA" id="ARBA00023136"/>
    </source>
</evidence>
<comment type="function">
    <text evidence="9">Part of the twin-arginine translocation (Tat) system that transports large folded proteins containing a characteristic twin-arginine motif in their signal peptide across membranes. TatA could form the protein-conducting channel of the Tat system.</text>
</comment>
<dbReference type="Pfam" id="PF02416">
    <property type="entry name" value="TatA_B_E"/>
    <property type="match status" value="1"/>
</dbReference>
<evidence type="ECO:0000256" key="2">
    <source>
        <dbReference type="ARBA" id="ARBA00022448"/>
    </source>
</evidence>
<comment type="subunit">
    <text evidence="9">The Tat system comprises two distinct complexes: a TatABC complex, containing multiple copies of TatA, TatB and TatC subunits, and a separate TatA complex, containing only TatA subunits. Substrates initially bind to the TatABC complex, which probably triggers association of the separate TatA complex to form the active translocon.</text>
</comment>
<dbReference type="NCBIfam" id="NF001854">
    <property type="entry name" value="PRK00575.1"/>
    <property type="match status" value="1"/>
</dbReference>
<evidence type="ECO:0000256" key="7">
    <source>
        <dbReference type="ARBA" id="ARBA00023010"/>
    </source>
</evidence>
<dbReference type="HAMAP" id="MF_00236">
    <property type="entry name" value="TatA_E"/>
    <property type="match status" value="1"/>
</dbReference>
<comment type="caution">
    <text evidence="11">The sequence shown here is derived from an EMBL/GenBank/DDBJ whole genome shotgun (WGS) entry which is preliminary data.</text>
</comment>
<keyword evidence="6 9" id="KW-1133">Transmembrane helix</keyword>
<dbReference type="Proteomes" id="UP001157126">
    <property type="component" value="Unassembled WGS sequence"/>
</dbReference>
<keyword evidence="5 9" id="KW-0653">Protein transport</keyword>
<evidence type="ECO:0000256" key="1">
    <source>
        <dbReference type="ARBA" id="ARBA00004162"/>
    </source>
</evidence>
<dbReference type="NCBIfam" id="TIGR01411">
    <property type="entry name" value="tatAE"/>
    <property type="match status" value="1"/>
</dbReference>
<dbReference type="PANTHER" id="PTHR42982">
    <property type="entry name" value="SEC-INDEPENDENT PROTEIN TRANSLOCASE PROTEIN TATA"/>
    <property type="match status" value="1"/>
</dbReference>
<protein>
    <recommendedName>
        <fullName evidence="9">Sec-independent protein translocase protein TatA</fullName>
    </recommendedName>
</protein>
<keyword evidence="2 9" id="KW-0813">Transport</keyword>
<keyword evidence="8 9" id="KW-0472">Membrane</keyword>
<evidence type="ECO:0000256" key="4">
    <source>
        <dbReference type="ARBA" id="ARBA00022692"/>
    </source>
</evidence>
<feature type="region of interest" description="Disordered" evidence="10">
    <location>
        <begin position="43"/>
        <end position="110"/>
    </location>
</feature>
<evidence type="ECO:0000256" key="9">
    <source>
        <dbReference type="HAMAP-Rule" id="MF_00236"/>
    </source>
</evidence>
<dbReference type="InterPro" id="IPR003369">
    <property type="entry name" value="TatA/B/E"/>
</dbReference>
<organism evidence="11 12">
    <name type="scientific">Mobilicoccus caccae</name>
    <dbReference type="NCBI Taxonomy" id="1859295"/>
    <lineage>
        <taxon>Bacteria</taxon>
        <taxon>Bacillati</taxon>
        <taxon>Actinomycetota</taxon>
        <taxon>Actinomycetes</taxon>
        <taxon>Micrococcales</taxon>
        <taxon>Dermatophilaceae</taxon>
        <taxon>Mobilicoccus</taxon>
    </lineage>
</organism>
<feature type="compositionally biased region" description="Basic and acidic residues" evidence="10">
    <location>
        <begin position="93"/>
        <end position="110"/>
    </location>
</feature>
<dbReference type="PANTHER" id="PTHR42982:SF8">
    <property type="entry name" value="SEC-INDEPENDENT PROTEIN TRANSLOCASE PROTEIN TATA"/>
    <property type="match status" value="1"/>
</dbReference>
<accession>A0ABQ6IPA5</accession>
<proteinExistence type="inferred from homology"/>
<evidence type="ECO:0000313" key="12">
    <source>
        <dbReference type="Proteomes" id="UP001157126"/>
    </source>
</evidence>
<keyword evidence="7 9" id="KW-0811">Translocation</keyword>
<keyword evidence="12" id="KW-1185">Reference proteome</keyword>
<gene>
    <name evidence="9 11" type="primary">tatA</name>
    <name evidence="11" type="ORF">GCM10025883_16260</name>
</gene>
<evidence type="ECO:0000256" key="10">
    <source>
        <dbReference type="SAM" id="MobiDB-lite"/>
    </source>
</evidence>
<dbReference type="RefSeq" id="WP_284303466.1">
    <property type="nucleotide sequence ID" value="NZ_BSUO01000001.1"/>
</dbReference>
<reference evidence="12" key="1">
    <citation type="journal article" date="2019" name="Int. J. Syst. Evol. Microbiol.">
        <title>The Global Catalogue of Microorganisms (GCM) 10K type strain sequencing project: providing services to taxonomists for standard genome sequencing and annotation.</title>
        <authorList>
            <consortium name="The Broad Institute Genomics Platform"/>
            <consortium name="The Broad Institute Genome Sequencing Center for Infectious Disease"/>
            <person name="Wu L."/>
            <person name="Ma J."/>
        </authorList>
    </citation>
    <scope>NUCLEOTIDE SEQUENCE [LARGE SCALE GENOMIC DNA]</scope>
    <source>
        <strain evidence="12">NBRC 113072</strain>
    </source>
</reference>
<feature type="compositionally biased region" description="Basic and acidic residues" evidence="10">
    <location>
        <begin position="75"/>
        <end position="84"/>
    </location>
</feature>
<dbReference type="EMBL" id="BSUO01000001">
    <property type="protein sequence ID" value="GMA39581.1"/>
    <property type="molecule type" value="Genomic_DNA"/>
</dbReference>
<evidence type="ECO:0000256" key="3">
    <source>
        <dbReference type="ARBA" id="ARBA00022475"/>
    </source>
</evidence>
<sequence>MPQWLGGPELIIIVLVIVIVFGWKKLPDAARSLGRSMRIFKAEVEEMKDKPSAASRDTVPGEARRDQPPAPHTPEAPRDGERYVSRPATEDGTQERRTPGADDPYRPPMA</sequence>
<comment type="subcellular location">
    <subcellularLocation>
        <location evidence="1 9">Cell membrane</location>
        <topology evidence="1 9">Single-pass membrane protein</topology>
    </subcellularLocation>
</comment>
<keyword evidence="4 9" id="KW-0812">Transmembrane</keyword>
<feature type="transmembrane region" description="Helical" evidence="9">
    <location>
        <begin position="6"/>
        <end position="23"/>
    </location>
</feature>
<keyword evidence="3 9" id="KW-1003">Cell membrane</keyword>
<evidence type="ECO:0000256" key="6">
    <source>
        <dbReference type="ARBA" id="ARBA00022989"/>
    </source>
</evidence>
<evidence type="ECO:0000256" key="5">
    <source>
        <dbReference type="ARBA" id="ARBA00022927"/>
    </source>
</evidence>
<dbReference type="Gene3D" id="1.20.5.3310">
    <property type="match status" value="1"/>
</dbReference>
<comment type="similarity">
    <text evidence="9">Belongs to the TatA/E family.</text>
</comment>
<evidence type="ECO:0000313" key="11">
    <source>
        <dbReference type="EMBL" id="GMA39581.1"/>
    </source>
</evidence>